<name>A0A1A9X074_9MUSC</name>
<organism evidence="2 3">
    <name type="scientific">Glossina brevipalpis</name>
    <dbReference type="NCBI Taxonomy" id="37001"/>
    <lineage>
        <taxon>Eukaryota</taxon>
        <taxon>Metazoa</taxon>
        <taxon>Ecdysozoa</taxon>
        <taxon>Arthropoda</taxon>
        <taxon>Hexapoda</taxon>
        <taxon>Insecta</taxon>
        <taxon>Pterygota</taxon>
        <taxon>Neoptera</taxon>
        <taxon>Endopterygota</taxon>
        <taxon>Diptera</taxon>
        <taxon>Brachycera</taxon>
        <taxon>Muscomorpha</taxon>
        <taxon>Hippoboscoidea</taxon>
        <taxon>Glossinidae</taxon>
        <taxon>Glossina</taxon>
    </lineage>
</organism>
<feature type="transmembrane region" description="Helical" evidence="1">
    <location>
        <begin position="185"/>
        <end position="208"/>
    </location>
</feature>
<dbReference type="AlphaFoldDB" id="A0A1A9X074"/>
<sequence>MNDSFIEALFTYNGYAQEFITVITHSTSNYFLLVVPNVDVLPSFQMLKRIHFCKDHNNKGDAVKPTPTLLKQAAIANSANISKPSEKAVTKRLQKIFSKKCSILSLWLKANIFFLTYSNCPHIATIIKPSYPAIGNLHKYASNMCSCKALISLINKTVVIINKCLHYDKASLKGKDDLKNISVDFFIIILVLAHFIFTFTFVTVLLFLSCFEVLF</sequence>
<reference evidence="3" key="1">
    <citation type="submission" date="2014-03" db="EMBL/GenBank/DDBJ databases">
        <authorList>
            <person name="Aksoy S."/>
            <person name="Warren W."/>
            <person name="Wilson R.K."/>
        </authorList>
    </citation>
    <scope>NUCLEOTIDE SEQUENCE [LARGE SCALE GENOMIC DNA]</scope>
    <source>
        <strain evidence="3">IAEA</strain>
    </source>
</reference>
<keyword evidence="3" id="KW-1185">Reference proteome</keyword>
<reference evidence="2" key="2">
    <citation type="submission" date="2020-05" db="UniProtKB">
        <authorList>
            <consortium name="EnsemblMetazoa"/>
        </authorList>
    </citation>
    <scope>IDENTIFICATION</scope>
    <source>
        <strain evidence="2">IAEA</strain>
    </source>
</reference>
<proteinExistence type="predicted"/>
<keyword evidence="1" id="KW-0812">Transmembrane</keyword>
<dbReference type="Proteomes" id="UP000091820">
    <property type="component" value="Unassembled WGS sequence"/>
</dbReference>
<keyword evidence="1" id="KW-1133">Transmembrane helix</keyword>
<keyword evidence="1" id="KW-0472">Membrane</keyword>
<evidence type="ECO:0000313" key="2">
    <source>
        <dbReference type="EnsemblMetazoa" id="GBRI039403-PA"/>
    </source>
</evidence>
<evidence type="ECO:0000256" key="1">
    <source>
        <dbReference type="SAM" id="Phobius"/>
    </source>
</evidence>
<accession>A0A1A9X074</accession>
<protein>
    <submittedName>
        <fullName evidence="2">Uncharacterized protein</fullName>
    </submittedName>
</protein>
<evidence type="ECO:0000313" key="3">
    <source>
        <dbReference type="Proteomes" id="UP000091820"/>
    </source>
</evidence>
<dbReference type="EnsemblMetazoa" id="GBRI039403-RA">
    <property type="protein sequence ID" value="GBRI039403-PA"/>
    <property type="gene ID" value="GBRI039403"/>
</dbReference>
<dbReference type="VEuPathDB" id="VectorBase:GBRI039403"/>